<dbReference type="PROSITE" id="PS51257">
    <property type="entry name" value="PROKAR_LIPOPROTEIN"/>
    <property type="match status" value="1"/>
</dbReference>
<keyword evidence="1" id="KW-0472">Membrane</keyword>
<protein>
    <submittedName>
        <fullName evidence="2">Uncharacterized protein</fullName>
    </submittedName>
</protein>
<proteinExistence type="predicted"/>
<sequence>MFTNDDRFNLFKEENSVANSRSECVFLLHHGVSSCVKFEVLMLTFILTVSTKALPEVFASSCLLVQMLFHLMYTVVVVNPSRSKQNWAKSIKLCPLKNILHVNMPIKSAKAQRRRDIIR</sequence>
<evidence type="ECO:0000256" key="1">
    <source>
        <dbReference type="SAM" id="Phobius"/>
    </source>
</evidence>
<organism evidence="2 3">
    <name type="scientific">Araneus ventricosus</name>
    <name type="common">Orbweaver spider</name>
    <name type="synonym">Epeira ventricosa</name>
    <dbReference type="NCBI Taxonomy" id="182803"/>
    <lineage>
        <taxon>Eukaryota</taxon>
        <taxon>Metazoa</taxon>
        <taxon>Ecdysozoa</taxon>
        <taxon>Arthropoda</taxon>
        <taxon>Chelicerata</taxon>
        <taxon>Arachnida</taxon>
        <taxon>Araneae</taxon>
        <taxon>Araneomorphae</taxon>
        <taxon>Entelegynae</taxon>
        <taxon>Araneoidea</taxon>
        <taxon>Araneidae</taxon>
        <taxon>Araneus</taxon>
    </lineage>
</organism>
<keyword evidence="1" id="KW-1133">Transmembrane helix</keyword>
<accession>A0A4Y2HFN8</accession>
<name>A0A4Y2HFN8_ARAVE</name>
<comment type="caution">
    <text evidence="2">The sequence shown here is derived from an EMBL/GenBank/DDBJ whole genome shotgun (WGS) entry which is preliminary data.</text>
</comment>
<evidence type="ECO:0000313" key="3">
    <source>
        <dbReference type="Proteomes" id="UP000499080"/>
    </source>
</evidence>
<evidence type="ECO:0000313" key="2">
    <source>
        <dbReference type="EMBL" id="GBM64079.1"/>
    </source>
</evidence>
<keyword evidence="3" id="KW-1185">Reference proteome</keyword>
<keyword evidence="1" id="KW-0812">Transmembrane</keyword>
<dbReference type="EMBL" id="BGPR01001907">
    <property type="protein sequence ID" value="GBM64079.1"/>
    <property type="molecule type" value="Genomic_DNA"/>
</dbReference>
<reference evidence="2 3" key="1">
    <citation type="journal article" date="2019" name="Sci. Rep.">
        <title>Orb-weaving spider Araneus ventricosus genome elucidates the spidroin gene catalogue.</title>
        <authorList>
            <person name="Kono N."/>
            <person name="Nakamura H."/>
            <person name="Ohtoshi R."/>
            <person name="Moran D.A.P."/>
            <person name="Shinohara A."/>
            <person name="Yoshida Y."/>
            <person name="Fujiwara M."/>
            <person name="Mori M."/>
            <person name="Tomita M."/>
            <person name="Arakawa K."/>
        </authorList>
    </citation>
    <scope>NUCLEOTIDE SEQUENCE [LARGE SCALE GENOMIC DNA]</scope>
</reference>
<dbReference type="Proteomes" id="UP000499080">
    <property type="component" value="Unassembled WGS sequence"/>
</dbReference>
<gene>
    <name evidence="2" type="ORF">AVEN_120993_1</name>
</gene>
<feature type="transmembrane region" description="Helical" evidence="1">
    <location>
        <begin position="57"/>
        <end position="78"/>
    </location>
</feature>
<dbReference type="AlphaFoldDB" id="A0A4Y2HFN8"/>